<dbReference type="EMBL" id="CACVBS010000050">
    <property type="protein sequence ID" value="CAA7265757.1"/>
    <property type="molecule type" value="Genomic_DNA"/>
</dbReference>
<dbReference type="InterPro" id="IPR002893">
    <property type="entry name" value="Znf_MYND"/>
</dbReference>
<evidence type="ECO:0000256" key="4">
    <source>
        <dbReference type="SAM" id="MobiDB-lite"/>
    </source>
</evidence>
<evidence type="ECO:0000313" key="6">
    <source>
        <dbReference type="EMBL" id="CAA7265757.1"/>
    </source>
</evidence>
<keyword evidence="7" id="KW-1185">Reference proteome</keyword>
<accession>A0A8S0WM41</accession>
<evidence type="ECO:0000256" key="2">
    <source>
        <dbReference type="ARBA" id="ARBA00022771"/>
    </source>
</evidence>
<evidence type="ECO:0000256" key="1">
    <source>
        <dbReference type="ARBA" id="ARBA00022723"/>
    </source>
</evidence>
<organism evidence="6 7">
    <name type="scientific">Cyclocybe aegerita</name>
    <name type="common">Black poplar mushroom</name>
    <name type="synonym">Agrocybe aegerita</name>
    <dbReference type="NCBI Taxonomy" id="1973307"/>
    <lineage>
        <taxon>Eukaryota</taxon>
        <taxon>Fungi</taxon>
        <taxon>Dikarya</taxon>
        <taxon>Basidiomycota</taxon>
        <taxon>Agaricomycotina</taxon>
        <taxon>Agaricomycetes</taxon>
        <taxon>Agaricomycetidae</taxon>
        <taxon>Agaricales</taxon>
        <taxon>Agaricineae</taxon>
        <taxon>Bolbitiaceae</taxon>
        <taxon>Cyclocybe</taxon>
    </lineage>
</organism>
<dbReference type="GO" id="GO:0008270">
    <property type="term" value="F:zinc ion binding"/>
    <property type="evidence" value="ECO:0007669"/>
    <property type="project" value="UniProtKB-KW"/>
</dbReference>
<proteinExistence type="predicted"/>
<protein>
    <recommendedName>
        <fullName evidence="5">MYND-type domain-containing protein</fullName>
    </recommendedName>
</protein>
<dbReference type="Pfam" id="PF01753">
    <property type="entry name" value="zf-MYND"/>
    <property type="match status" value="1"/>
</dbReference>
<keyword evidence="3" id="KW-0862">Zinc</keyword>
<keyword evidence="2" id="KW-0863">Zinc-finger</keyword>
<evidence type="ECO:0000256" key="3">
    <source>
        <dbReference type="ARBA" id="ARBA00022833"/>
    </source>
</evidence>
<feature type="domain" description="MYND-type" evidence="5">
    <location>
        <begin position="269"/>
        <end position="307"/>
    </location>
</feature>
<keyword evidence="1" id="KW-0479">Metal-binding</keyword>
<dbReference type="Gene3D" id="1.25.40.20">
    <property type="entry name" value="Ankyrin repeat-containing domain"/>
    <property type="match status" value="1"/>
</dbReference>
<dbReference type="AlphaFoldDB" id="A0A8S0WM41"/>
<comment type="caution">
    <text evidence="6">The sequence shown here is derived from an EMBL/GenBank/DDBJ whole genome shotgun (WGS) entry which is preliminary data.</text>
</comment>
<evidence type="ECO:0000259" key="5">
    <source>
        <dbReference type="Pfam" id="PF01753"/>
    </source>
</evidence>
<sequence length="389" mass="43697">MSRNDMIKKRMGQLAKLHDTGEGRPLEELKKTDEILKGVESLRLRTFYSSNCMQPQRDLDPFGQMLMRGDITLAQFDFLTRTEEKVRSGIDSQAAKAAVLKDLYALRWGPTVVPLYNLLGLLSQIIPERREKHLALAKFYISVGLPVDGRDLSGTTALSHSFSTKPGFDLEYAQILCDAGGDVNHRNRYGAAVAHEIVQVYDPRDPAVVRKTTKSLEWFLSHGGSVDIADSDGMTPRFICTRLKGVIPGLLKLMEQEDERRKLKGASACTLCGREDQKLLACSKCKQARDCSPQLRACQKLDWPKHKLSFMDPMGLRSFAVRGICRVDHCTLSDYDRTQYVLVHSGSLTHEFTQSRPIEVFSITSITLMPACQPKTARVKRPRLLGIEP</sequence>
<feature type="region of interest" description="Disordered" evidence="4">
    <location>
        <begin position="1"/>
        <end position="23"/>
    </location>
</feature>
<dbReference type="Proteomes" id="UP000467700">
    <property type="component" value="Unassembled WGS sequence"/>
</dbReference>
<evidence type="ECO:0000313" key="7">
    <source>
        <dbReference type="Proteomes" id="UP000467700"/>
    </source>
</evidence>
<name>A0A8S0WM41_CYCAE</name>
<dbReference type="Gene3D" id="6.10.140.2220">
    <property type="match status" value="1"/>
</dbReference>
<dbReference type="InterPro" id="IPR036770">
    <property type="entry name" value="Ankyrin_rpt-contain_sf"/>
</dbReference>
<dbReference type="SUPFAM" id="SSF144232">
    <property type="entry name" value="HIT/MYND zinc finger-like"/>
    <property type="match status" value="1"/>
</dbReference>
<dbReference type="SUPFAM" id="SSF48403">
    <property type="entry name" value="Ankyrin repeat"/>
    <property type="match status" value="1"/>
</dbReference>
<dbReference type="OrthoDB" id="432970at2759"/>
<reference evidence="6 7" key="1">
    <citation type="submission" date="2020-01" db="EMBL/GenBank/DDBJ databases">
        <authorList>
            <person name="Gupta K D."/>
        </authorList>
    </citation>
    <scope>NUCLEOTIDE SEQUENCE [LARGE SCALE GENOMIC DNA]</scope>
</reference>
<gene>
    <name evidence="6" type="ORF">AAE3_LOCUS7927</name>
</gene>